<dbReference type="RefSeq" id="XP_067762885.1">
    <property type="nucleotide sequence ID" value="XM_067910129.1"/>
</dbReference>
<feature type="compositionally biased region" description="Polar residues" evidence="1">
    <location>
        <begin position="2120"/>
        <end position="2134"/>
    </location>
</feature>
<feature type="compositionally biased region" description="Low complexity" evidence="1">
    <location>
        <begin position="336"/>
        <end position="348"/>
    </location>
</feature>
<feature type="compositionally biased region" description="Low complexity" evidence="1">
    <location>
        <begin position="1064"/>
        <end position="1076"/>
    </location>
</feature>
<feature type="compositionally biased region" description="Low complexity" evidence="1">
    <location>
        <begin position="2338"/>
        <end position="2350"/>
    </location>
</feature>
<feature type="compositionally biased region" description="Basic and acidic residues" evidence="1">
    <location>
        <begin position="1361"/>
        <end position="1373"/>
    </location>
</feature>
<dbReference type="GeneID" id="94300342"/>
<feature type="compositionally biased region" description="Basic and acidic residues" evidence="1">
    <location>
        <begin position="997"/>
        <end position="1009"/>
    </location>
</feature>
<feature type="compositionally biased region" description="Basic and acidic residues" evidence="1">
    <location>
        <begin position="2089"/>
        <end position="2101"/>
    </location>
</feature>
<feature type="compositionally biased region" description="Polar residues" evidence="1">
    <location>
        <begin position="1938"/>
        <end position="1952"/>
    </location>
</feature>
<dbReference type="InterPro" id="IPR051291">
    <property type="entry name" value="CIMAP"/>
</dbReference>
<feature type="compositionally biased region" description="Low complexity" evidence="1">
    <location>
        <begin position="1974"/>
        <end position="1986"/>
    </location>
</feature>
<feature type="compositionally biased region" description="Polar residues" evidence="1">
    <location>
        <begin position="482"/>
        <end position="496"/>
    </location>
</feature>
<feature type="compositionally biased region" description="Polar residues" evidence="1">
    <location>
        <begin position="2302"/>
        <end position="2316"/>
    </location>
</feature>
<feature type="compositionally biased region" description="Polar residues" evidence="1">
    <location>
        <begin position="1574"/>
        <end position="1588"/>
    </location>
</feature>
<feature type="compositionally biased region" description="Basic and acidic residues" evidence="1">
    <location>
        <begin position="1179"/>
        <end position="1191"/>
    </location>
</feature>
<feature type="region of interest" description="Disordered" evidence="1">
    <location>
        <begin position="263"/>
        <end position="380"/>
    </location>
</feature>
<feature type="compositionally biased region" description="Low complexity" evidence="1">
    <location>
        <begin position="882"/>
        <end position="894"/>
    </location>
</feature>
<feature type="compositionally biased region" description="Low complexity" evidence="1">
    <location>
        <begin position="1610"/>
        <end position="1622"/>
    </location>
</feature>
<feature type="compositionally biased region" description="Polar residues" evidence="1">
    <location>
        <begin position="1756"/>
        <end position="1770"/>
    </location>
</feature>
<feature type="compositionally biased region" description="Low complexity" evidence="1">
    <location>
        <begin position="154"/>
        <end position="166"/>
    </location>
</feature>
<dbReference type="EMBL" id="AUWU02000006">
    <property type="protein sequence ID" value="KAH0572112.1"/>
    <property type="molecule type" value="Genomic_DNA"/>
</dbReference>
<protein>
    <submittedName>
        <fullName evidence="2">SHIPPO 1-like protein</fullName>
    </submittedName>
</protein>
<keyword evidence="3" id="KW-1185">Reference proteome</keyword>
<feature type="compositionally biased region" description="Low complexity" evidence="1">
    <location>
        <begin position="2156"/>
        <end position="2168"/>
    </location>
</feature>
<feature type="compositionally biased region" description="Polar residues" evidence="1">
    <location>
        <begin position="1210"/>
        <end position="1224"/>
    </location>
</feature>
<feature type="compositionally biased region" description="Basic and acidic residues" evidence="1">
    <location>
        <begin position="2271"/>
        <end position="2283"/>
    </location>
</feature>
<feature type="compositionally biased region" description="Polar residues" evidence="1">
    <location>
        <begin position="1392"/>
        <end position="1406"/>
    </location>
</feature>
<feature type="region of interest" description="Disordered" evidence="1">
    <location>
        <begin position="627"/>
        <end position="744"/>
    </location>
</feature>
<dbReference type="InterPro" id="IPR010736">
    <property type="entry name" value="SHIPPO-rpt"/>
</dbReference>
<feature type="compositionally biased region" description="Low complexity" evidence="1">
    <location>
        <begin position="1792"/>
        <end position="1804"/>
    </location>
</feature>
<evidence type="ECO:0000313" key="2">
    <source>
        <dbReference type="EMBL" id="KAH0572112.1"/>
    </source>
</evidence>
<feature type="compositionally biased region" description="Polar residues" evidence="1">
    <location>
        <begin position="664"/>
        <end position="678"/>
    </location>
</feature>
<proteinExistence type="predicted"/>
<feature type="region of interest" description="Disordered" evidence="1">
    <location>
        <begin position="1719"/>
        <end position="1836"/>
    </location>
</feature>
<feature type="compositionally biased region" description="Polar residues" evidence="1">
    <location>
        <begin position="300"/>
        <end position="314"/>
    </location>
</feature>
<feature type="region of interest" description="Disordered" evidence="1">
    <location>
        <begin position="1537"/>
        <end position="1654"/>
    </location>
</feature>
<feature type="compositionally biased region" description="Basic and acidic residues" evidence="1">
    <location>
        <begin position="1725"/>
        <end position="1737"/>
    </location>
</feature>
<dbReference type="PANTHER" id="PTHR21580">
    <property type="entry name" value="SHIPPO-1-RELATED"/>
    <property type="match status" value="1"/>
</dbReference>
<dbReference type="Pfam" id="PF07004">
    <property type="entry name" value="SHIPPO-rpt"/>
    <property type="match status" value="13"/>
</dbReference>
<feature type="compositionally biased region" description="Polar residues" evidence="1">
    <location>
        <begin position="1028"/>
        <end position="1042"/>
    </location>
</feature>
<gene>
    <name evidence="2" type="ORF">SS50377_26319</name>
</gene>
<dbReference type="PANTHER" id="PTHR21580:SF28">
    <property type="entry name" value="BOREALIN N-TERMINAL DOMAIN-CONTAINING PROTEIN-RELATED"/>
    <property type="match status" value="1"/>
</dbReference>
<feature type="region of interest" description="Disordered" evidence="1">
    <location>
        <begin position="445"/>
        <end position="562"/>
    </location>
</feature>
<dbReference type="OrthoDB" id="282445at2759"/>
<feature type="compositionally biased region" description="Low complexity" evidence="1">
    <location>
        <begin position="1246"/>
        <end position="1258"/>
    </location>
</feature>
<feature type="compositionally biased region" description="Polar residues" evidence="1">
    <location>
        <begin position="846"/>
        <end position="860"/>
    </location>
</feature>
<feature type="compositionally biased region" description="Low complexity" evidence="1">
    <location>
        <begin position="518"/>
        <end position="530"/>
    </location>
</feature>
<feature type="compositionally biased region" description="Basic and acidic residues" evidence="1">
    <location>
        <begin position="451"/>
        <end position="463"/>
    </location>
</feature>
<feature type="compositionally biased region" description="Basic and acidic residues" evidence="1">
    <location>
        <begin position="1907"/>
        <end position="1919"/>
    </location>
</feature>
<feature type="region of interest" description="Disordered" evidence="1">
    <location>
        <begin position="1173"/>
        <end position="1290"/>
    </location>
</feature>
<feature type="region of interest" description="Disordered" evidence="1">
    <location>
        <begin position="809"/>
        <end position="926"/>
    </location>
</feature>
<accession>A0A9P8LQA7</accession>
<feature type="region of interest" description="Disordered" evidence="1">
    <location>
        <begin position="1901"/>
        <end position="2018"/>
    </location>
</feature>
<feature type="region of interest" description="Disordered" evidence="1">
    <location>
        <begin position="2265"/>
        <end position="2382"/>
    </location>
</feature>
<feature type="region of interest" description="Disordered" evidence="1">
    <location>
        <begin position="117"/>
        <end position="198"/>
    </location>
</feature>
<feature type="region of interest" description="Disordered" evidence="1">
    <location>
        <begin position="991"/>
        <end position="1108"/>
    </location>
</feature>
<feature type="compositionally biased region" description="Polar residues" evidence="1">
    <location>
        <begin position="117"/>
        <end position="132"/>
    </location>
</feature>
<feature type="compositionally biased region" description="Low complexity" evidence="1">
    <location>
        <begin position="1428"/>
        <end position="1440"/>
    </location>
</feature>
<feature type="region of interest" description="Disordered" evidence="1">
    <location>
        <begin position="2083"/>
        <end position="2200"/>
    </location>
</feature>
<evidence type="ECO:0000313" key="3">
    <source>
        <dbReference type="Proteomes" id="UP000018208"/>
    </source>
</evidence>
<reference evidence="2 3" key="1">
    <citation type="journal article" date="2014" name="PLoS Genet.">
        <title>The Genome of Spironucleus salmonicida Highlights a Fish Pathogen Adapted to Fluctuating Environments.</title>
        <authorList>
            <person name="Xu F."/>
            <person name="Jerlstrom-Hultqvist J."/>
            <person name="Einarsson E."/>
            <person name="Astvaldsson A."/>
            <person name="Svard S.G."/>
            <person name="Andersson J.O."/>
        </authorList>
    </citation>
    <scope>NUCLEOTIDE SEQUENCE [LARGE SCALE GENOMIC DNA]</scope>
    <source>
        <strain evidence="2 3">ATCC 50377</strain>
    </source>
</reference>
<organism evidence="2 3">
    <name type="scientific">Spironucleus salmonicida</name>
    <dbReference type="NCBI Taxonomy" id="348837"/>
    <lineage>
        <taxon>Eukaryota</taxon>
        <taxon>Metamonada</taxon>
        <taxon>Diplomonadida</taxon>
        <taxon>Hexamitidae</taxon>
        <taxon>Hexamitinae</taxon>
        <taxon>Spironucleus</taxon>
    </lineage>
</organism>
<feature type="compositionally biased region" description="Low complexity" evidence="1">
    <location>
        <begin position="700"/>
        <end position="712"/>
    </location>
</feature>
<sequence>MEDIRAQIQLNAIQKKKEQKLQSRTSSAGKQLRANVDHLGPKDYVTGKSTFRNTHGNIHPKLPDQQNITPGFYFFPKKETPVGGFIGEKHETLHKQRIPGPGTYENKRQIFNLSRSLPFSQSEVKQPRQTAGPSDYNPNLERSVLGGNIGNKMAAPAKKATPGPGAYEAKQREVNPSTIAVRRDAPVNQGPGPADYQAPAVWEAKGGMMPQSDRDNARPEVNDIPMIAAGSTLTSKGGAIYDKREAAIEPTPGPYNVRPQPTAAGAYIGDRHADPHQDRKPGPGAYDQSREGIFDAKVQPFSQSEVKQPRQTAGPSDYNPNLERSVLGGNIGNKMAAPAKKATPGPGAYEAKQREVNPSTIAVRRDAPVNQGPGPADYQAPAVWEAKGGMMPQSDRDNARPEVNDIPMIAAGSTLTSKGGAIYDKREAAIEPTPGPYNVRPQPTAAGAYIGDRHADPHQDRKPGPGAYDQSREGIFDAKVQPFSQSEVKQPRQTAGPSDYNPNLERSVLGGNIGNKMAAPAKKATPGPGAYEAKQREVNPSTIAVRRDAPVNQGPGPADYQAPAVWEAKGGMMPQSDRDNARPEVNDIPMIAAGSTLTSKGGAIYDKREAAIEPTPGPYNVRPQPTAAGAYIGDRHADPHQDRKPGPGAYDQSREGIFDAKVQPFSQSEVKQPRQTAGPSDYNPNLERSVLGGNIGNKMAAPAKKATPGPGAYEAKQREVNPSTIAVRRDAPVNQGPGPADYQAPAVWEAKGGMMPQSDRDNARPEVNDIPMIAAGSTLTSKGGAIYDKREAAIEPTPGPYNVRPQPTAAGAYIGDRHADPHQDRKPGPGAYDQSREGIFDAKVQPFSQSEVKQPRQTAGPSDYNPNLERSVLGGNIGNKMAAPAKKATPGPGAYEAKQREVNPSTIAVRRDAPVNQGPGPADYQAPAVWEAKGGMMPQSDRDNARPEVNDIPMIAAGSTLTSKGGAIYDKREAAIEPTPGPYNVRPQPTAAGAYIGDRHADPHQDRKPGPGAYDQSREGIFDAKVQPFSQSEVKQPRQTAGPSDYNPNLERSVLGGNIGNKMAAPAKKATPGPGAYEAKQREVNPSTIAVRRDAPVNQGPGPADYQAPAVWEAKGGMMPQSDRDNARPEVNDIPMIAAGSTLTSKGGAIYDKREAAIEPTPGPYNVRPQPTAAGAYIGDRHADPHQDRKPGPGAYDQSREGIFDAKVQPFSQSEVKQPRQTAGPSDYNPNLERSVLGGNIGNKMAAPAKKATPGPGAYEAKQREVNPSTIAVRRDAPVNQGPGPADYQAPAVWEAKGGMMPQSDRDNARPEVNDIPMIAAGSTLTSKGGAIYDKREAAIEPTPGPYNVRPQPTAAGAYIGDRHADPHQDRKPGPGAYDQSREGIFDAKVQPFSQSEVKQPRQTAGPSDYNPNLERSVLGGNIGNKMAAPAKKATPGPGAYEAKQREVNPSTIAVRRDAPVNQGPGPADYQAPAVWEAKGGMMPQSDRDNARPEVNDIPMIAAGSTLTSKGGAIYDKREAAIEPTPGPYNVRPQPTAAGAYIGDRHADPHQDRKPGPGAYDQSREGIFDAKVQPFSQSEVKQPRQTAGPSDYNPNLERSVLGGNIGNKMAAPAKKATPGPGAYEAKQREVNPSTIAVRRDAPVNQGPGPADYQAPAVWEAKGGMMPQSDRDNARPEVNDIPMIAAGSTLTSKGGAIYDKREAAIEPTPGPYNVRPQPTAAGAYIGDRHADPHQDRKPGPGAYDQSREGIFDAKVQPFSQSEVKQPRQTAGPSDYNPNLERSVLGGNIGNKMAAPAKKATPGPGAYEAKQREVNPSTIAVRRDAPVNQGPGPADYQAPAVWEAKGGMMPQSDRDNARPEVNDIPMIAAGSTLTSKGGAIYDKREAAIEPTPGPYNVRPQPTAAGAYIGDRHADPHQDRKPGPGAYDQSREGIFDAKVQPFSQSEVKQPRQTAGPSDYNPNLERSVLGGNIGNKMAAPAKKATPGPGAYEAKQREVNPSTIAVRRDAPVNQGPGPADYQAPAVWEAKGGMMPQSDRDNARPEVNDIPMIAAGSTLTSKGGAIYDKREAAIEPTPGPYNVRPQPTAAGAYIGDRHADPHQDRKPGPGAYDQSREGIFDAKVQPFSQSEVKQPRQTAGPSDYNPNLERSVLGGNIGNKMAAPAKKATPGPGAYEAKQREVNPSTIAVRRDAPVNQGPGPADYQAPAVWEAKGGMMPQSDRDNARPEVNDIPMIAAGSTLTSKGGAIYDKREAAIEPTPGPYNVRPQPTAAGAYIGDRHADPHQDRKPGPGAYDQSREGIFDAKVQPFSQSEVKQPRQTAGPSDYNPNLERSVLGGNIGNKMAAPAKKATPGPGAYEAKQREVNPSTIAVRRDAPVNQGPGPADYQAPAVWEAKGGMMPQSDRDNARPEVNDIPMIAAGSTLTSKGGAIYDKREAAIEPTPGPYNVRPQPTAAGAYIGDRHADPHQDRKPGPGAYDQSREGIFDAKVQPFSQSEVKPLKITAGPGDYQISRQKSGELLIHERFPKAQKEVTPAPGEYAGQSTLLNKQQTIAVRQDIIFQDAPGPSDYIKQKKW</sequence>
<comment type="caution">
    <text evidence="2">The sequence shown here is derived from an EMBL/GenBank/DDBJ whole genome shotgun (WGS) entry which is preliminary data.</text>
</comment>
<feature type="compositionally biased region" description="Basic and acidic residues" evidence="1">
    <location>
        <begin position="1543"/>
        <end position="1555"/>
    </location>
</feature>
<evidence type="ECO:0000256" key="1">
    <source>
        <dbReference type="SAM" id="MobiDB-lite"/>
    </source>
</evidence>
<dbReference type="Proteomes" id="UP000018208">
    <property type="component" value="Unassembled WGS sequence"/>
</dbReference>
<feature type="compositionally biased region" description="Basic and acidic residues" evidence="1">
    <location>
        <begin position="269"/>
        <end position="281"/>
    </location>
</feature>
<name>A0A9P8LQA7_9EUKA</name>
<dbReference type="KEGG" id="ssao:94300342"/>
<feature type="region of interest" description="Disordered" evidence="1">
    <location>
        <begin position="1355"/>
        <end position="1472"/>
    </location>
</feature>
<feature type="compositionally biased region" description="Basic and acidic residues" evidence="1">
    <location>
        <begin position="815"/>
        <end position="827"/>
    </location>
</feature>
<feature type="compositionally biased region" description="Basic and acidic residues" evidence="1">
    <location>
        <begin position="633"/>
        <end position="645"/>
    </location>
</feature>